<evidence type="ECO:0000313" key="7">
    <source>
        <dbReference type="EMBL" id="CAD9650111.1"/>
    </source>
</evidence>
<keyword evidence="1" id="KW-0479">Metal-binding</keyword>
<dbReference type="EMBL" id="HBHC01000420">
    <property type="protein sequence ID" value="CAD9650111.1"/>
    <property type="molecule type" value="Transcribed_RNA"/>
</dbReference>
<evidence type="ECO:0000256" key="4">
    <source>
        <dbReference type="SAM" id="MobiDB-lite"/>
    </source>
</evidence>
<dbReference type="CDD" id="cd16100">
    <property type="entry name" value="ARID"/>
    <property type="match status" value="1"/>
</dbReference>
<dbReference type="Gene3D" id="1.10.150.60">
    <property type="entry name" value="ARID DNA-binding domain"/>
    <property type="match status" value="1"/>
</dbReference>
<organism evidence="7">
    <name type="scientific">Norrisiella sphaerica</name>
    <dbReference type="NCBI Taxonomy" id="552664"/>
    <lineage>
        <taxon>Eukaryota</taxon>
        <taxon>Sar</taxon>
        <taxon>Rhizaria</taxon>
        <taxon>Cercozoa</taxon>
        <taxon>Chlorarachniophyceae</taxon>
        <taxon>Norrisiella</taxon>
    </lineage>
</organism>
<evidence type="ECO:0008006" key="8">
    <source>
        <dbReference type="Google" id="ProtNLM"/>
    </source>
</evidence>
<evidence type="ECO:0000259" key="6">
    <source>
        <dbReference type="PROSITE" id="PS51050"/>
    </source>
</evidence>
<feature type="compositionally biased region" description="Gly residues" evidence="4">
    <location>
        <begin position="151"/>
        <end position="164"/>
    </location>
</feature>
<accession>A0A7S2QSR8</accession>
<dbReference type="PROSITE" id="PS51011">
    <property type="entry name" value="ARID"/>
    <property type="match status" value="1"/>
</dbReference>
<evidence type="ECO:0000259" key="5">
    <source>
        <dbReference type="PROSITE" id="PS51011"/>
    </source>
</evidence>
<feature type="compositionally biased region" description="Polar residues" evidence="4">
    <location>
        <begin position="233"/>
        <end position="245"/>
    </location>
</feature>
<dbReference type="PANTHER" id="PTHR46691">
    <property type="entry name" value="HIGH MOBILITY GROUP B PROTEIN 9"/>
    <property type="match status" value="1"/>
</dbReference>
<feature type="compositionally biased region" description="Polar residues" evidence="4">
    <location>
        <begin position="752"/>
        <end position="763"/>
    </location>
</feature>
<dbReference type="PANTHER" id="PTHR46691:SF3">
    <property type="entry name" value="HIGH MOBILITY GROUP B PROTEIN 15"/>
    <property type="match status" value="1"/>
</dbReference>
<evidence type="ECO:0000256" key="3">
    <source>
        <dbReference type="ARBA" id="ARBA00022833"/>
    </source>
</evidence>
<keyword evidence="2" id="KW-0863">Zinc-finger</keyword>
<dbReference type="GO" id="GO:0008270">
    <property type="term" value="F:zinc ion binding"/>
    <property type="evidence" value="ECO:0007669"/>
    <property type="project" value="UniProtKB-KW"/>
</dbReference>
<name>A0A7S2QSR8_9EUKA</name>
<dbReference type="GO" id="GO:0003677">
    <property type="term" value="F:DNA binding"/>
    <property type="evidence" value="ECO:0007669"/>
    <property type="project" value="InterPro"/>
</dbReference>
<feature type="domain" description="CW-type" evidence="6">
    <location>
        <begin position="414"/>
        <end position="469"/>
    </location>
</feature>
<dbReference type="InterPro" id="IPR036431">
    <property type="entry name" value="ARID_dom_sf"/>
</dbReference>
<gene>
    <name evidence="7" type="ORF">NSPH01132_LOCUS208</name>
</gene>
<dbReference type="Pfam" id="PF01388">
    <property type="entry name" value="ARID"/>
    <property type="match status" value="1"/>
</dbReference>
<feature type="compositionally biased region" description="Low complexity" evidence="4">
    <location>
        <begin position="134"/>
        <end position="150"/>
    </location>
</feature>
<feature type="region of interest" description="Disordered" evidence="4">
    <location>
        <begin position="752"/>
        <end position="793"/>
    </location>
</feature>
<dbReference type="AlphaFoldDB" id="A0A7S2QSR8"/>
<dbReference type="PROSITE" id="PS51050">
    <property type="entry name" value="ZF_CW"/>
    <property type="match status" value="1"/>
</dbReference>
<feature type="region of interest" description="Disordered" evidence="4">
    <location>
        <begin position="100"/>
        <end position="253"/>
    </location>
</feature>
<sequence length="970" mass="107990">MSRNKLFFQRTDSYQTEAEPALDEHGKTIPRVLSFGSANHEAPKLEDRDKQIAPMRYRAARPAGGDNKPPLPDSLIHRGIGGAGVFSGDSADQWIISEQNMRNQSRNPGSRFVLRNPPSIHPRDRERQASLSLSGSVSQGTAVSSATSGSGIAGGGSTGMGMSMGGARHWRPRDGSPLSMSPVPSPPEAASTRLLMSSPPSTKDSPFGGRRHIQGHPLDANMRAGPASHAADTPSSPFYSQQQHGKSPVMPTSLRLHPTSQIETPPQHLQHLQNQSRVRPRSEIHEGWERFGGGGRAERSFASRKVLSTDQIIQNFKRQRGMSSYNSQNIISVNAEADRRAHLVSLLISRKAKASNQEDEGATSSTVAAANSATAIEGGRGRKMKIKSVQPAPIRYTSKNVATKLDEAGATVCTEALAPWVQCNLCKKWRRVSLMAPVESFSSRWSCEDNTFFAPANQDQCRYIEAKLEAGEKILKPDEVDRLKTKEKERFYLQLQEFNMTCGIKMRKNPVLGGQELDLFRLYREITYMGGYEGANRNDGTWMRIFRGLINFNTRVTNASSRLKQAYKNFLLPYERAHMGDARGAVNASRFPPGNAVHLHRSFGFRQKDRHRLRNRGEIGNFTEPSPLLAMQSLQNVHPISDSSSGMGGLDSTSYYRRFSNPHPYSLPEHHGTQTTRDIEDMKYARGENSIYQHNYRHPNVQQPRMSEERRINQSSRYSPSEPRTMAMASRNWALQQHQQQRPMYEVTNQASTLSHPHTNSHINIPPGSLLPPDTRPLPSYPKSNKLRPYNPFTSRHQYYHSIPEIPQGDQKNTAHHLNPDLVNANPSISSSPNFRLDLDPNTDPKPKFSSRVSADQQSFILPRQQELRAQQPQQGLGVKEAGSGNTGALQRHVYERKDDHSISNVPVSTIQLQSHHDGYMPAAGRDHRQRTQNVGHGSHLDAMHIESGSRPFLASDSAAQISANNSALP</sequence>
<keyword evidence="3" id="KW-0862">Zinc</keyword>
<dbReference type="SMART" id="SM01014">
    <property type="entry name" value="ARID"/>
    <property type="match status" value="1"/>
</dbReference>
<dbReference type="Pfam" id="PF07496">
    <property type="entry name" value="zf-CW"/>
    <property type="match status" value="1"/>
</dbReference>
<dbReference type="SMART" id="SM00501">
    <property type="entry name" value="BRIGHT"/>
    <property type="match status" value="1"/>
</dbReference>
<dbReference type="Gene3D" id="3.30.40.100">
    <property type="match status" value="1"/>
</dbReference>
<evidence type="ECO:0000256" key="2">
    <source>
        <dbReference type="ARBA" id="ARBA00022771"/>
    </source>
</evidence>
<feature type="compositionally biased region" description="Polar residues" evidence="4">
    <location>
        <begin position="194"/>
        <end position="204"/>
    </location>
</feature>
<feature type="domain" description="ARID" evidence="5">
    <location>
        <begin position="485"/>
        <end position="579"/>
    </location>
</feature>
<protein>
    <recommendedName>
        <fullName evidence="8">ARID domain-containing protein</fullName>
    </recommendedName>
</protein>
<dbReference type="InterPro" id="IPR001606">
    <property type="entry name" value="ARID_dom"/>
</dbReference>
<dbReference type="SUPFAM" id="SSF46774">
    <property type="entry name" value="ARID-like"/>
    <property type="match status" value="1"/>
</dbReference>
<proteinExistence type="predicted"/>
<feature type="compositionally biased region" description="Basic and acidic residues" evidence="4">
    <location>
        <begin position="837"/>
        <end position="847"/>
    </location>
</feature>
<dbReference type="InterPro" id="IPR011124">
    <property type="entry name" value="Znf_CW"/>
</dbReference>
<feature type="region of interest" description="Disordered" evidence="4">
    <location>
        <begin position="1"/>
        <end position="25"/>
    </location>
</feature>
<evidence type="ECO:0000256" key="1">
    <source>
        <dbReference type="ARBA" id="ARBA00022723"/>
    </source>
</evidence>
<reference evidence="7" key="1">
    <citation type="submission" date="2021-01" db="EMBL/GenBank/DDBJ databases">
        <authorList>
            <person name="Corre E."/>
            <person name="Pelletier E."/>
            <person name="Niang G."/>
            <person name="Scheremetjew M."/>
            <person name="Finn R."/>
            <person name="Kale V."/>
            <person name="Holt S."/>
            <person name="Cochrane G."/>
            <person name="Meng A."/>
            <person name="Brown T."/>
            <person name="Cohen L."/>
        </authorList>
    </citation>
    <scope>NUCLEOTIDE SEQUENCE</scope>
    <source>
        <strain evidence="7">BC52</strain>
    </source>
</reference>
<feature type="region of interest" description="Disordered" evidence="4">
    <location>
        <begin position="826"/>
        <end position="854"/>
    </location>
</feature>
<feature type="region of interest" description="Disordered" evidence="4">
    <location>
        <begin position="690"/>
        <end position="724"/>
    </location>
</feature>